<dbReference type="Proteomes" id="UP000557739">
    <property type="component" value="Unassembled WGS sequence"/>
</dbReference>
<dbReference type="AlphaFoldDB" id="A0A7W9ATI1"/>
<reference evidence="1 2" key="1">
    <citation type="submission" date="2020-08" db="EMBL/GenBank/DDBJ databases">
        <title>Genomic Encyclopedia of Type Strains, Phase IV (KMG-IV): sequencing the most valuable type-strain genomes for metagenomic binning, comparative biology and taxonomic classification.</title>
        <authorList>
            <person name="Goeker M."/>
        </authorList>
    </citation>
    <scope>NUCLEOTIDE SEQUENCE [LARGE SCALE GENOMIC DNA]</scope>
    <source>
        <strain evidence="1 2">DSM 27244</strain>
    </source>
</reference>
<name>A0A7W9ATI1_9SPHN</name>
<evidence type="ECO:0000313" key="2">
    <source>
        <dbReference type="Proteomes" id="UP000557739"/>
    </source>
</evidence>
<accession>A0A7W9ATI1</accession>
<dbReference type="EMBL" id="JACIJJ010000007">
    <property type="protein sequence ID" value="MBB5700039.1"/>
    <property type="molecule type" value="Genomic_DNA"/>
</dbReference>
<dbReference type="RefSeq" id="WP_184030955.1">
    <property type="nucleotide sequence ID" value="NZ_JACIJJ010000007.1"/>
</dbReference>
<organism evidence="1 2">
    <name type="scientific">Sphingomonas yantingensis</name>
    <dbReference type="NCBI Taxonomy" id="1241761"/>
    <lineage>
        <taxon>Bacteria</taxon>
        <taxon>Pseudomonadati</taxon>
        <taxon>Pseudomonadota</taxon>
        <taxon>Alphaproteobacteria</taxon>
        <taxon>Sphingomonadales</taxon>
        <taxon>Sphingomonadaceae</taxon>
        <taxon>Sphingomonas</taxon>
    </lineage>
</organism>
<evidence type="ECO:0000313" key="1">
    <source>
        <dbReference type="EMBL" id="MBB5700039.1"/>
    </source>
</evidence>
<comment type="caution">
    <text evidence="1">The sequence shown here is derived from an EMBL/GenBank/DDBJ whole genome shotgun (WGS) entry which is preliminary data.</text>
</comment>
<sequence>MVEIPGIRAFQFASDIEQIRLAFDASIGAMEQAHRAAEEAYDRYVESGEDDDEYDEDGALIVSTRGALRWEAMKASMAQKVIREAFTGSIFHFWETSARYWTGDNDSDFRGLRRAVRKLGYAVDGDGLTLLNEVNNLLKHDNIETGERVLKRAPQLFWNGKRPTGKHWRSSLRLSNDDVRRFLEIVQRSGPTYP</sequence>
<proteinExistence type="predicted"/>
<gene>
    <name evidence="1" type="ORF">FHR19_003419</name>
</gene>
<keyword evidence="2" id="KW-1185">Reference proteome</keyword>
<protein>
    <submittedName>
        <fullName evidence="1">Uncharacterized protein</fullName>
    </submittedName>
</protein>